<dbReference type="AlphaFoldDB" id="A0A7C2ZLF7"/>
<sequence>MALRIRVSRYGRRHHPIYRIVVADAKAPRDGKVVDVIATYDPVNKRLIDVKEEKLKDWLSKGVELTDRAKSILKNAKIL</sequence>
<evidence type="ECO:0000313" key="4">
    <source>
        <dbReference type="EMBL" id="HEW46765.1"/>
    </source>
</evidence>
<dbReference type="HAMAP" id="MF_00385">
    <property type="entry name" value="Ribosomal_bS16"/>
    <property type="match status" value="1"/>
</dbReference>
<comment type="caution">
    <text evidence="4">The sequence shown here is derived from an EMBL/GenBank/DDBJ whole genome shotgun (WGS) entry which is preliminary data.</text>
</comment>
<accession>A0A7C2ZLF7</accession>
<dbReference type="Gene3D" id="3.30.1320.10">
    <property type="match status" value="1"/>
</dbReference>
<comment type="similarity">
    <text evidence="3">Belongs to the bacterial ribosomal protein bS16 family.</text>
</comment>
<evidence type="ECO:0000256" key="1">
    <source>
        <dbReference type="ARBA" id="ARBA00022980"/>
    </source>
</evidence>
<dbReference type="GO" id="GO:0003735">
    <property type="term" value="F:structural constituent of ribosome"/>
    <property type="evidence" value="ECO:0007669"/>
    <property type="project" value="InterPro"/>
</dbReference>
<reference evidence="4" key="1">
    <citation type="journal article" date="2020" name="mSystems">
        <title>Genome- and Community-Level Interaction Insights into Carbon Utilization and Element Cycling Functions of Hydrothermarchaeota in Hydrothermal Sediment.</title>
        <authorList>
            <person name="Zhou Z."/>
            <person name="Liu Y."/>
            <person name="Xu W."/>
            <person name="Pan J."/>
            <person name="Luo Z.H."/>
            <person name="Li M."/>
        </authorList>
    </citation>
    <scope>NUCLEOTIDE SEQUENCE [LARGE SCALE GENOMIC DNA]</scope>
    <source>
        <strain evidence="4">SpSt-132</strain>
    </source>
</reference>
<protein>
    <recommendedName>
        <fullName evidence="3">Small ribosomal subunit protein bS16</fullName>
    </recommendedName>
</protein>
<dbReference type="EMBL" id="DSFP01000075">
    <property type="protein sequence ID" value="HEW46765.1"/>
    <property type="molecule type" value="Genomic_DNA"/>
</dbReference>
<keyword evidence="2 3" id="KW-0687">Ribonucleoprotein</keyword>
<proteinExistence type="inferred from homology"/>
<dbReference type="PANTHER" id="PTHR12919:SF20">
    <property type="entry name" value="SMALL RIBOSOMAL SUBUNIT PROTEIN BS16M"/>
    <property type="match status" value="1"/>
</dbReference>
<dbReference type="InterPro" id="IPR000307">
    <property type="entry name" value="Ribosomal_bS16"/>
</dbReference>
<dbReference type="GO" id="GO:0006412">
    <property type="term" value="P:translation"/>
    <property type="evidence" value="ECO:0007669"/>
    <property type="project" value="UniProtKB-UniRule"/>
</dbReference>
<gene>
    <name evidence="3 4" type="primary">rpsP</name>
    <name evidence="4" type="ORF">ENO47_08950</name>
</gene>
<evidence type="ECO:0000256" key="2">
    <source>
        <dbReference type="ARBA" id="ARBA00023274"/>
    </source>
</evidence>
<dbReference type="NCBIfam" id="TIGR00002">
    <property type="entry name" value="S16"/>
    <property type="match status" value="1"/>
</dbReference>
<keyword evidence="1 3" id="KW-0689">Ribosomal protein</keyword>
<name>A0A7C2ZLF7_9AQUI</name>
<dbReference type="Pfam" id="PF00886">
    <property type="entry name" value="Ribosomal_S16"/>
    <property type="match status" value="1"/>
</dbReference>
<dbReference type="InterPro" id="IPR023803">
    <property type="entry name" value="Ribosomal_bS16_dom_sf"/>
</dbReference>
<dbReference type="SUPFAM" id="SSF54565">
    <property type="entry name" value="Ribosomal protein S16"/>
    <property type="match status" value="1"/>
</dbReference>
<organism evidence="4">
    <name type="scientific">Hydrogenobacter sp</name>
    <dbReference type="NCBI Taxonomy" id="2152829"/>
    <lineage>
        <taxon>Bacteria</taxon>
        <taxon>Pseudomonadati</taxon>
        <taxon>Aquificota</taxon>
        <taxon>Aquificia</taxon>
        <taxon>Aquificales</taxon>
        <taxon>Aquificaceae</taxon>
        <taxon>Hydrogenobacter</taxon>
    </lineage>
</organism>
<dbReference type="GO" id="GO:0015935">
    <property type="term" value="C:small ribosomal subunit"/>
    <property type="evidence" value="ECO:0007669"/>
    <property type="project" value="TreeGrafter"/>
</dbReference>
<dbReference type="GO" id="GO:0005737">
    <property type="term" value="C:cytoplasm"/>
    <property type="evidence" value="ECO:0007669"/>
    <property type="project" value="UniProtKB-ARBA"/>
</dbReference>
<dbReference type="PANTHER" id="PTHR12919">
    <property type="entry name" value="30S RIBOSOMAL PROTEIN S16"/>
    <property type="match status" value="1"/>
</dbReference>
<evidence type="ECO:0000256" key="3">
    <source>
        <dbReference type="HAMAP-Rule" id="MF_00385"/>
    </source>
</evidence>